<comment type="caution">
    <text evidence="4">The sequence shown here is derived from an EMBL/GenBank/DDBJ whole genome shotgun (WGS) entry which is preliminary data.</text>
</comment>
<accession>A0A0F9GTZ7</accession>
<evidence type="ECO:0000256" key="1">
    <source>
        <dbReference type="ARBA" id="ARBA00004328"/>
    </source>
</evidence>
<dbReference type="Pfam" id="PF05065">
    <property type="entry name" value="Phage_capsid"/>
    <property type="match status" value="1"/>
</dbReference>
<evidence type="ECO:0000259" key="3">
    <source>
        <dbReference type="Pfam" id="PF05065"/>
    </source>
</evidence>
<dbReference type="EMBL" id="LAZR01016985">
    <property type="protein sequence ID" value="KKM02260.1"/>
    <property type="molecule type" value="Genomic_DNA"/>
</dbReference>
<dbReference type="InterPro" id="IPR054612">
    <property type="entry name" value="Phage_capsid-like_C"/>
</dbReference>
<dbReference type="SUPFAM" id="SSF56563">
    <property type="entry name" value="Major capsid protein gp5"/>
    <property type="match status" value="1"/>
</dbReference>
<dbReference type="NCBIfam" id="TIGR01554">
    <property type="entry name" value="major_cap_HK97"/>
    <property type="match status" value="1"/>
</dbReference>
<comment type="subcellular location">
    <subcellularLocation>
        <location evidence="1">Virion</location>
    </subcellularLocation>
</comment>
<reference evidence="4" key="1">
    <citation type="journal article" date="2015" name="Nature">
        <title>Complex archaea that bridge the gap between prokaryotes and eukaryotes.</title>
        <authorList>
            <person name="Spang A."/>
            <person name="Saw J.H."/>
            <person name="Jorgensen S.L."/>
            <person name="Zaremba-Niedzwiedzka K."/>
            <person name="Martijn J."/>
            <person name="Lind A.E."/>
            <person name="van Eijk R."/>
            <person name="Schleper C."/>
            <person name="Guy L."/>
            <person name="Ettema T.J."/>
        </authorList>
    </citation>
    <scope>NUCLEOTIDE SEQUENCE</scope>
</reference>
<evidence type="ECO:0000256" key="2">
    <source>
        <dbReference type="ARBA" id="ARBA00022844"/>
    </source>
</evidence>
<protein>
    <recommendedName>
        <fullName evidence="3">Phage capsid-like C-terminal domain-containing protein</fullName>
    </recommendedName>
</protein>
<dbReference type="AlphaFoldDB" id="A0A0F9GTZ7"/>
<dbReference type="InterPro" id="IPR024455">
    <property type="entry name" value="Phage_capsid"/>
</dbReference>
<evidence type="ECO:0000313" key="4">
    <source>
        <dbReference type="EMBL" id="KKM02260.1"/>
    </source>
</evidence>
<dbReference type="GO" id="GO:0044423">
    <property type="term" value="C:virion component"/>
    <property type="evidence" value="ECO:0007669"/>
    <property type="project" value="UniProtKB-KW"/>
</dbReference>
<feature type="non-terminal residue" evidence="4">
    <location>
        <position position="1"/>
    </location>
</feature>
<name>A0A0F9GTZ7_9ZZZZ</name>
<gene>
    <name evidence="4" type="ORF">LCGC14_1786290</name>
</gene>
<sequence>VVMAANAKSVLFGDFKKYLIRDVKGITVLRLAERYAEFLQVAFLAFLRTDGDLLDAGTAPIKHYANSAT</sequence>
<organism evidence="4">
    <name type="scientific">marine sediment metagenome</name>
    <dbReference type="NCBI Taxonomy" id="412755"/>
    <lineage>
        <taxon>unclassified sequences</taxon>
        <taxon>metagenomes</taxon>
        <taxon>ecological metagenomes</taxon>
    </lineage>
</organism>
<feature type="domain" description="Phage capsid-like C-terminal" evidence="3">
    <location>
        <begin position="4"/>
        <end position="56"/>
    </location>
</feature>
<keyword evidence="2" id="KW-0946">Virion</keyword>
<proteinExistence type="predicted"/>